<dbReference type="InterPro" id="IPR029058">
    <property type="entry name" value="AB_hydrolase_fold"/>
</dbReference>
<proteinExistence type="predicted"/>
<keyword evidence="3" id="KW-1185">Reference proteome</keyword>
<evidence type="ECO:0000256" key="1">
    <source>
        <dbReference type="SAM" id="SignalP"/>
    </source>
</evidence>
<reference evidence="3" key="1">
    <citation type="submission" date="2018-08" db="EMBL/GenBank/DDBJ databases">
        <authorList>
            <person name="Zhang J."/>
            <person name="Du Z.-J."/>
        </authorList>
    </citation>
    <scope>NUCLEOTIDE SEQUENCE [LARGE SCALE GENOMIC DNA]</scope>
    <source>
        <strain evidence="3">KCTC 52655</strain>
    </source>
</reference>
<dbReference type="AlphaFoldDB" id="A0A3D8MF38"/>
<accession>A0A3D8MF38</accession>
<dbReference type="GO" id="GO:0006508">
    <property type="term" value="P:proteolysis"/>
    <property type="evidence" value="ECO:0007669"/>
    <property type="project" value="InterPro"/>
</dbReference>
<name>A0A3D8MF38_9ALTE</name>
<organism evidence="2 3">
    <name type="scientific">Alteromonas aestuariivivens</name>
    <dbReference type="NCBI Taxonomy" id="1938339"/>
    <lineage>
        <taxon>Bacteria</taxon>
        <taxon>Pseudomonadati</taxon>
        <taxon>Pseudomonadota</taxon>
        <taxon>Gammaproteobacteria</taxon>
        <taxon>Alteromonadales</taxon>
        <taxon>Alteromonadaceae</taxon>
        <taxon>Alteromonas/Salinimonas group</taxon>
        <taxon>Alteromonas</taxon>
    </lineage>
</organism>
<evidence type="ECO:0000313" key="3">
    <source>
        <dbReference type="Proteomes" id="UP000256561"/>
    </source>
</evidence>
<feature type="chain" id="PRO_5017554104" evidence="1">
    <location>
        <begin position="23"/>
        <end position="500"/>
    </location>
</feature>
<evidence type="ECO:0000313" key="2">
    <source>
        <dbReference type="EMBL" id="RDV29124.1"/>
    </source>
</evidence>
<sequence length="500" mass="55527">MMISKKLLILVSVLSFNAVSMANEHESDPSLPIPEEQSFVTSHTGKFGGRKLDYSAEVSNMLLKDSEGGVYASVVTTAYLAKEKQANRPVTFVFNGGPGSSSVWLHMGMVGPKRVVVPSDAQDAGNAPYQMVDNEYSILDVTDIVLIDPVGTGFSKLAGKGTAEDVWGLKEDAKTTATVIREWIRKNKRWNSPKYVLGESFGTTRSAAMLPYLHNREEPIRLNGIIMVSQALDFTGSTPWTPHNMLAYVTYLPSMSATAWYHNKLADRPASLTEHLEEVRSFAVNEYLPALFKGSRLPAAEFNQVASKLAGYLGLDVNYVKRANLRVQANRFEKQLLREEGLSTGNFDSRYTTNETDDLAVTTRYDAASAAVSAAYTAALNDYLHNDLGVSWLQPYIVSSSEVGDNWVWHRGSHSEPQFVHAASYLAEGMSKNPALKVMVASGYYDYSTPFFDAEFTFGRHGIDMSRVTMTYYESGHMMYLHHPSLQKLAEDTRAFYLVK</sequence>
<dbReference type="EMBL" id="QRHA01000001">
    <property type="protein sequence ID" value="RDV29124.1"/>
    <property type="molecule type" value="Genomic_DNA"/>
</dbReference>
<dbReference type="Gene3D" id="3.40.50.1820">
    <property type="entry name" value="alpha/beta hydrolase"/>
    <property type="match status" value="1"/>
</dbReference>
<protein>
    <submittedName>
        <fullName evidence="2">Peptidase S10</fullName>
    </submittedName>
</protein>
<feature type="signal peptide" evidence="1">
    <location>
        <begin position="1"/>
        <end position="22"/>
    </location>
</feature>
<dbReference type="GO" id="GO:0004185">
    <property type="term" value="F:serine-type carboxypeptidase activity"/>
    <property type="evidence" value="ECO:0007669"/>
    <property type="project" value="InterPro"/>
</dbReference>
<dbReference type="SUPFAM" id="SSF53474">
    <property type="entry name" value="alpha/beta-Hydrolases"/>
    <property type="match status" value="1"/>
</dbReference>
<dbReference type="OrthoDB" id="9770107at2"/>
<dbReference type="Proteomes" id="UP000256561">
    <property type="component" value="Unassembled WGS sequence"/>
</dbReference>
<dbReference type="InterPro" id="IPR001563">
    <property type="entry name" value="Peptidase_S10"/>
</dbReference>
<gene>
    <name evidence="2" type="ORF">DXV75_01285</name>
</gene>
<dbReference type="Pfam" id="PF00450">
    <property type="entry name" value="Peptidase_S10"/>
    <property type="match status" value="1"/>
</dbReference>
<keyword evidence="1" id="KW-0732">Signal</keyword>
<comment type="caution">
    <text evidence="2">The sequence shown here is derived from an EMBL/GenBank/DDBJ whole genome shotgun (WGS) entry which is preliminary data.</text>
</comment>